<organism evidence="1 2">
    <name type="scientific">Sphingobium tyrosinilyticum</name>
    <dbReference type="NCBI Taxonomy" id="2715436"/>
    <lineage>
        <taxon>Bacteria</taxon>
        <taxon>Pseudomonadati</taxon>
        <taxon>Pseudomonadota</taxon>
        <taxon>Alphaproteobacteria</taxon>
        <taxon>Sphingomonadales</taxon>
        <taxon>Sphingomonadaceae</taxon>
        <taxon>Sphingobium</taxon>
    </lineage>
</organism>
<name>A0ABV9F407_9SPHN</name>
<sequence length="269" mass="30865">MMQASGHFNYIGHVEGEPLYYVDQHERTTLEFDAHDMPVHDIREFAVAPTLEREGFMAAKLPLDLKGERDIDAISAIYRPLMHDYMAELTGAKKIIVLRPMLRWSDLAPRPDVINSHPARYVHCDWDNATFRNRAEALLADDPDRDHWLSGRFACVQTWRALSAPPQDLPLAVIDRQSLVDEDKVHFTNVIGKPGDEARFGNFAFRHNPDHRWAYISDMEADDMLVFMGFDTAEAGKTGSPHSAFDYYRQREGTVPRHSCELRAFVFYG</sequence>
<dbReference type="InterPro" id="IPR044053">
    <property type="entry name" value="AsaB-like"/>
</dbReference>
<evidence type="ECO:0000313" key="1">
    <source>
        <dbReference type="EMBL" id="MFC4595750.1"/>
    </source>
</evidence>
<proteinExistence type="predicted"/>
<dbReference type="PANTHER" id="PTHR34598:SF3">
    <property type="entry name" value="OXIDOREDUCTASE AN1597"/>
    <property type="match status" value="1"/>
</dbReference>
<protein>
    <submittedName>
        <fullName evidence="1">CmcJ/NvfI family oxidoreductase</fullName>
    </submittedName>
</protein>
<dbReference type="EMBL" id="JBHSFZ010000058">
    <property type="protein sequence ID" value="MFC4595750.1"/>
    <property type="molecule type" value="Genomic_DNA"/>
</dbReference>
<dbReference type="PANTHER" id="PTHR34598">
    <property type="entry name" value="BLL6449 PROTEIN"/>
    <property type="match status" value="1"/>
</dbReference>
<evidence type="ECO:0000313" key="2">
    <source>
        <dbReference type="Proteomes" id="UP001595957"/>
    </source>
</evidence>
<keyword evidence="2" id="KW-1185">Reference proteome</keyword>
<accession>A0ABV9F407</accession>
<gene>
    <name evidence="1" type="ORF">ACFO3E_16440</name>
</gene>
<dbReference type="NCBIfam" id="NF041278">
    <property type="entry name" value="CmcJ_NvfI_EfuI"/>
    <property type="match status" value="1"/>
</dbReference>
<dbReference type="RefSeq" id="WP_380806329.1">
    <property type="nucleotide sequence ID" value="NZ_JBHSFZ010000058.1"/>
</dbReference>
<dbReference type="Proteomes" id="UP001595957">
    <property type="component" value="Unassembled WGS sequence"/>
</dbReference>
<comment type="caution">
    <text evidence="1">The sequence shown here is derived from an EMBL/GenBank/DDBJ whole genome shotgun (WGS) entry which is preliminary data.</text>
</comment>
<reference evidence="2" key="1">
    <citation type="journal article" date="2019" name="Int. J. Syst. Evol. Microbiol.">
        <title>The Global Catalogue of Microorganisms (GCM) 10K type strain sequencing project: providing services to taxonomists for standard genome sequencing and annotation.</title>
        <authorList>
            <consortium name="The Broad Institute Genomics Platform"/>
            <consortium name="The Broad Institute Genome Sequencing Center for Infectious Disease"/>
            <person name="Wu L."/>
            <person name="Ma J."/>
        </authorList>
    </citation>
    <scope>NUCLEOTIDE SEQUENCE [LARGE SCALE GENOMIC DNA]</scope>
    <source>
        <strain evidence="2">NBRC 103632</strain>
    </source>
</reference>